<sequence>MGQAVQQVPASCRPPAASASKERKILNNKVLYRLFEQPSPHSSSDHLILSAFLPLPTLRMAAYPALPRLSPTKKSQAGLGSLFPVFVNSTSQGKSPAAFIPMQVYLSTQDTARNAFLI</sequence>
<evidence type="ECO:0000313" key="2">
    <source>
        <dbReference type="EMBL" id="KIO33877.1"/>
    </source>
</evidence>
<proteinExistence type="predicted"/>
<feature type="compositionally biased region" description="Low complexity" evidence="1">
    <location>
        <begin position="9"/>
        <end position="19"/>
    </location>
</feature>
<reference evidence="2 3" key="1">
    <citation type="submission" date="2014-04" db="EMBL/GenBank/DDBJ databases">
        <authorList>
            <consortium name="DOE Joint Genome Institute"/>
            <person name="Kuo A."/>
            <person name="Girlanda M."/>
            <person name="Perotto S."/>
            <person name="Kohler A."/>
            <person name="Nagy L.G."/>
            <person name="Floudas D."/>
            <person name="Copeland A."/>
            <person name="Barry K.W."/>
            <person name="Cichocki N."/>
            <person name="Veneault-Fourrey C."/>
            <person name="LaButti K."/>
            <person name="Lindquist E.A."/>
            <person name="Lipzen A."/>
            <person name="Lundell T."/>
            <person name="Morin E."/>
            <person name="Murat C."/>
            <person name="Sun H."/>
            <person name="Tunlid A."/>
            <person name="Henrissat B."/>
            <person name="Grigoriev I.V."/>
            <person name="Hibbett D.S."/>
            <person name="Martin F."/>
            <person name="Nordberg H.P."/>
            <person name="Cantor M.N."/>
            <person name="Hua S.X."/>
        </authorList>
    </citation>
    <scope>NUCLEOTIDE SEQUENCE [LARGE SCALE GENOMIC DNA]</scope>
    <source>
        <strain evidence="2 3">MUT 4182</strain>
    </source>
</reference>
<protein>
    <submittedName>
        <fullName evidence="2">Uncharacterized protein</fullName>
    </submittedName>
</protein>
<dbReference type="Proteomes" id="UP000054248">
    <property type="component" value="Unassembled WGS sequence"/>
</dbReference>
<evidence type="ECO:0000313" key="3">
    <source>
        <dbReference type="Proteomes" id="UP000054248"/>
    </source>
</evidence>
<name>A0A0C3MJL1_9AGAM</name>
<reference evidence="3" key="2">
    <citation type="submission" date="2015-01" db="EMBL/GenBank/DDBJ databases">
        <title>Evolutionary Origins and Diversification of the Mycorrhizal Mutualists.</title>
        <authorList>
            <consortium name="DOE Joint Genome Institute"/>
            <consortium name="Mycorrhizal Genomics Consortium"/>
            <person name="Kohler A."/>
            <person name="Kuo A."/>
            <person name="Nagy L.G."/>
            <person name="Floudas D."/>
            <person name="Copeland A."/>
            <person name="Barry K.W."/>
            <person name="Cichocki N."/>
            <person name="Veneault-Fourrey C."/>
            <person name="LaButti K."/>
            <person name="Lindquist E.A."/>
            <person name="Lipzen A."/>
            <person name="Lundell T."/>
            <person name="Morin E."/>
            <person name="Murat C."/>
            <person name="Riley R."/>
            <person name="Ohm R."/>
            <person name="Sun H."/>
            <person name="Tunlid A."/>
            <person name="Henrissat B."/>
            <person name="Grigoriev I.V."/>
            <person name="Hibbett D.S."/>
            <person name="Martin F."/>
        </authorList>
    </citation>
    <scope>NUCLEOTIDE SEQUENCE [LARGE SCALE GENOMIC DNA]</scope>
    <source>
        <strain evidence="3">MUT 4182</strain>
    </source>
</reference>
<gene>
    <name evidence="2" type="ORF">M407DRAFT_17479</name>
</gene>
<evidence type="ECO:0000256" key="1">
    <source>
        <dbReference type="SAM" id="MobiDB-lite"/>
    </source>
</evidence>
<dbReference type="EMBL" id="KN822946">
    <property type="protein sequence ID" value="KIO33877.1"/>
    <property type="molecule type" value="Genomic_DNA"/>
</dbReference>
<dbReference type="AlphaFoldDB" id="A0A0C3MJL1"/>
<keyword evidence="3" id="KW-1185">Reference proteome</keyword>
<accession>A0A0C3MJL1</accession>
<dbReference type="HOGENOM" id="CLU_2074883_0_0_1"/>
<feature type="region of interest" description="Disordered" evidence="1">
    <location>
        <begin position="1"/>
        <end position="20"/>
    </location>
</feature>
<organism evidence="2 3">
    <name type="scientific">Tulasnella calospora MUT 4182</name>
    <dbReference type="NCBI Taxonomy" id="1051891"/>
    <lineage>
        <taxon>Eukaryota</taxon>
        <taxon>Fungi</taxon>
        <taxon>Dikarya</taxon>
        <taxon>Basidiomycota</taxon>
        <taxon>Agaricomycotina</taxon>
        <taxon>Agaricomycetes</taxon>
        <taxon>Cantharellales</taxon>
        <taxon>Tulasnellaceae</taxon>
        <taxon>Tulasnella</taxon>
    </lineage>
</organism>